<reference evidence="2 5" key="1">
    <citation type="submission" date="2019-07" db="EMBL/GenBank/DDBJ databases">
        <title>Venturia inaequalis Genome Resource.</title>
        <authorList>
            <person name="Lichtner F.J."/>
        </authorList>
    </citation>
    <scope>NUCLEOTIDE SEQUENCE [LARGE SCALE GENOMIC DNA]</scope>
    <source>
        <strain evidence="3 4">120213</strain>
        <strain evidence="2 5">DMI_063113</strain>
    </source>
</reference>
<feature type="region of interest" description="Disordered" evidence="1">
    <location>
        <begin position="101"/>
        <end position="144"/>
    </location>
</feature>
<dbReference type="EMBL" id="WNWS01000022">
    <property type="protein sequence ID" value="KAE9987061.1"/>
    <property type="molecule type" value="Genomic_DNA"/>
</dbReference>
<name>A0A8H3Z773_VENIN</name>
<accession>A0A8H3Z773</accession>
<organism evidence="2 5">
    <name type="scientific">Venturia inaequalis</name>
    <name type="common">Apple scab fungus</name>
    <dbReference type="NCBI Taxonomy" id="5025"/>
    <lineage>
        <taxon>Eukaryota</taxon>
        <taxon>Fungi</taxon>
        <taxon>Dikarya</taxon>
        <taxon>Ascomycota</taxon>
        <taxon>Pezizomycotina</taxon>
        <taxon>Dothideomycetes</taxon>
        <taxon>Pleosporomycetidae</taxon>
        <taxon>Venturiales</taxon>
        <taxon>Venturiaceae</taxon>
        <taxon>Venturia</taxon>
    </lineage>
</organism>
<dbReference type="Proteomes" id="UP000447873">
    <property type="component" value="Unassembled WGS sequence"/>
</dbReference>
<dbReference type="Proteomes" id="UP000490939">
    <property type="component" value="Unassembled WGS sequence"/>
</dbReference>
<evidence type="ECO:0000256" key="1">
    <source>
        <dbReference type="SAM" id="MobiDB-lite"/>
    </source>
</evidence>
<evidence type="ECO:0000313" key="3">
    <source>
        <dbReference type="EMBL" id="KAE9987061.1"/>
    </source>
</evidence>
<sequence length="144" mass="16122">MSTESQASQLNNSTPTNITFPPPLAPKTGHLPYLPPSPLATNKMCYEYAQKYTSCGCIWPLNQNDRLIGFCGRALARHAECGTHKLDHRLLPGRCQNCLPDKNEEGARTSEESAVGGKETWRHRADSLEVTEERPRASRSWTLR</sequence>
<keyword evidence="5" id="KW-1185">Reference proteome</keyword>
<evidence type="ECO:0000313" key="5">
    <source>
        <dbReference type="Proteomes" id="UP000490939"/>
    </source>
</evidence>
<evidence type="ECO:0000313" key="4">
    <source>
        <dbReference type="Proteomes" id="UP000447873"/>
    </source>
</evidence>
<feature type="compositionally biased region" description="Polar residues" evidence="1">
    <location>
        <begin position="1"/>
        <end position="19"/>
    </location>
</feature>
<gene>
    <name evidence="2" type="ORF">EG327_004609</name>
    <name evidence="3" type="ORF">EG328_003843</name>
</gene>
<feature type="compositionally biased region" description="Basic and acidic residues" evidence="1">
    <location>
        <begin position="101"/>
        <end position="111"/>
    </location>
</feature>
<proteinExistence type="predicted"/>
<evidence type="ECO:0000313" key="2">
    <source>
        <dbReference type="EMBL" id="KAE9985688.1"/>
    </source>
</evidence>
<feature type="compositionally biased region" description="Basic and acidic residues" evidence="1">
    <location>
        <begin position="119"/>
        <end position="136"/>
    </location>
</feature>
<feature type="region of interest" description="Disordered" evidence="1">
    <location>
        <begin position="1"/>
        <end position="24"/>
    </location>
</feature>
<dbReference type="EMBL" id="WNWR01000273">
    <property type="protein sequence ID" value="KAE9985688.1"/>
    <property type="molecule type" value="Genomic_DNA"/>
</dbReference>
<dbReference type="AlphaFoldDB" id="A0A8H3Z773"/>
<comment type="caution">
    <text evidence="2">The sequence shown here is derived from an EMBL/GenBank/DDBJ whole genome shotgun (WGS) entry which is preliminary data.</text>
</comment>
<protein>
    <submittedName>
        <fullName evidence="2">Uncharacterized protein</fullName>
    </submittedName>
</protein>